<dbReference type="AlphaFoldDB" id="A0A6J6G9U9"/>
<name>A0A6J6G9U9_9ZZZZ</name>
<proteinExistence type="predicted"/>
<gene>
    <name evidence="1" type="ORF">UFOPK1820_00501</name>
</gene>
<evidence type="ECO:0000313" key="1">
    <source>
        <dbReference type="EMBL" id="CAB4597310.1"/>
    </source>
</evidence>
<accession>A0A6J6G9U9</accession>
<dbReference type="EMBL" id="CAEZUK010000058">
    <property type="protein sequence ID" value="CAB4597310.1"/>
    <property type="molecule type" value="Genomic_DNA"/>
</dbReference>
<reference evidence="1" key="1">
    <citation type="submission" date="2020-05" db="EMBL/GenBank/DDBJ databases">
        <authorList>
            <person name="Chiriac C."/>
            <person name="Salcher M."/>
            <person name="Ghai R."/>
            <person name="Kavagutti S V."/>
        </authorList>
    </citation>
    <scope>NUCLEOTIDE SEQUENCE</scope>
</reference>
<sequence length="38" mass="4431">MTTMIEGMTVKVFDQMFGNWFPAETVKAIGVRQEHIWT</sequence>
<protein>
    <submittedName>
        <fullName evidence="1">Unannotated protein</fullName>
    </submittedName>
</protein>
<organism evidence="1">
    <name type="scientific">freshwater metagenome</name>
    <dbReference type="NCBI Taxonomy" id="449393"/>
    <lineage>
        <taxon>unclassified sequences</taxon>
        <taxon>metagenomes</taxon>
        <taxon>ecological metagenomes</taxon>
    </lineage>
</organism>